<feature type="region of interest" description="Disordered" evidence="2">
    <location>
        <begin position="242"/>
        <end position="261"/>
    </location>
</feature>
<evidence type="ECO:0000313" key="4">
    <source>
        <dbReference type="Proteomes" id="UP000785679"/>
    </source>
</evidence>
<organism evidence="3 4">
    <name type="scientific">Halteria grandinella</name>
    <dbReference type="NCBI Taxonomy" id="5974"/>
    <lineage>
        <taxon>Eukaryota</taxon>
        <taxon>Sar</taxon>
        <taxon>Alveolata</taxon>
        <taxon>Ciliophora</taxon>
        <taxon>Intramacronucleata</taxon>
        <taxon>Spirotrichea</taxon>
        <taxon>Stichotrichia</taxon>
        <taxon>Sporadotrichida</taxon>
        <taxon>Halteriidae</taxon>
        <taxon>Halteria</taxon>
    </lineage>
</organism>
<feature type="compositionally biased region" description="Basic and acidic residues" evidence="2">
    <location>
        <begin position="344"/>
        <end position="354"/>
    </location>
</feature>
<feature type="coiled-coil region" evidence="1">
    <location>
        <begin position="298"/>
        <end position="336"/>
    </location>
</feature>
<feature type="compositionally biased region" description="Polar residues" evidence="2">
    <location>
        <begin position="402"/>
        <end position="416"/>
    </location>
</feature>
<comment type="caution">
    <text evidence="3">The sequence shown here is derived from an EMBL/GenBank/DDBJ whole genome shotgun (WGS) entry which is preliminary data.</text>
</comment>
<feature type="region of interest" description="Disordered" evidence="2">
    <location>
        <begin position="344"/>
        <end position="374"/>
    </location>
</feature>
<dbReference type="Proteomes" id="UP000785679">
    <property type="component" value="Unassembled WGS sequence"/>
</dbReference>
<protein>
    <submittedName>
        <fullName evidence="3">Uncharacterized protein</fullName>
    </submittedName>
</protein>
<feature type="compositionally biased region" description="Polar residues" evidence="2">
    <location>
        <begin position="186"/>
        <end position="198"/>
    </location>
</feature>
<dbReference type="OrthoDB" id="10669197at2759"/>
<evidence type="ECO:0000256" key="2">
    <source>
        <dbReference type="SAM" id="MobiDB-lite"/>
    </source>
</evidence>
<feature type="compositionally biased region" description="Polar residues" evidence="2">
    <location>
        <begin position="355"/>
        <end position="373"/>
    </location>
</feature>
<feature type="region of interest" description="Disordered" evidence="2">
    <location>
        <begin position="183"/>
        <end position="202"/>
    </location>
</feature>
<dbReference type="AlphaFoldDB" id="A0A8J8P560"/>
<feature type="region of interest" description="Disordered" evidence="2">
    <location>
        <begin position="157"/>
        <end position="178"/>
    </location>
</feature>
<evidence type="ECO:0000256" key="1">
    <source>
        <dbReference type="SAM" id="Coils"/>
    </source>
</evidence>
<sequence>MSFTAEHRFWQRRVEKEAAARNKFIENVFLRSQYNKSATKTFYGGGGAQTFNDQHPYEQSQKSPFLSKRSQAVSELRKSSNFNDNSFHVYEIGKSDPNQILPREFKPHFTQLPGEVHKSTYERLAEITSQTGKNMGIVKRPSQMKHRIEYVNYRAKTSTNEDEHGQRSATLSQQSRRTSLAPVLSKTIQQQQTPSQEYTYDGKKKRKRFNENLDQETIEAVKQAQQSTQQRLTTARLEELDTGAGGVPTEKSHKSGISRSSRSTAILRAIIRKATNKKEGEKSETPSEYKQKVLGLVNELDERQLEKLDRVLEEEQQREQDELDAIEQAEEELLDDIKPLAEKEQITAPKHEDTQSVLSRASGRLSNGTTATMLNKLERQLQEERNERERMRQEIEELKKMNQQLAQSIMGSSQRNDAAPIVKKQQPKK</sequence>
<dbReference type="EMBL" id="RRYP01001210">
    <property type="protein sequence ID" value="TNV86250.1"/>
    <property type="molecule type" value="Genomic_DNA"/>
</dbReference>
<gene>
    <name evidence="3" type="ORF">FGO68_gene13267</name>
</gene>
<proteinExistence type="predicted"/>
<feature type="region of interest" description="Disordered" evidence="2">
    <location>
        <begin position="402"/>
        <end position="429"/>
    </location>
</feature>
<reference evidence="3" key="1">
    <citation type="submission" date="2019-06" db="EMBL/GenBank/DDBJ databases">
        <authorList>
            <person name="Zheng W."/>
        </authorList>
    </citation>
    <scope>NUCLEOTIDE SEQUENCE</scope>
    <source>
        <strain evidence="3">QDHG01</strain>
    </source>
</reference>
<keyword evidence="1" id="KW-0175">Coiled coil</keyword>
<feature type="compositionally biased region" description="Polar residues" evidence="2">
    <location>
        <begin position="167"/>
        <end position="178"/>
    </location>
</feature>
<evidence type="ECO:0000313" key="3">
    <source>
        <dbReference type="EMBL" id="TNV86250.1"/>
    </source>
</evidence>
<keyword evidence="4" id="KW-1185">Reference proteome</keyword>
<name>A0A8J8P560_HALGN</name>
<accession>A0A8J8P560</accession>